<dbReference type="EMBL" id="JASPKZ010003424">
    <property type="protein sequence ID" value="KAJ9593589.1"/>
    <property type="molecule type" value="Genomic_DNA"/>
</dbReference>
<organism evidence="11 12">
    <name type="scientific">Diploptera punctata</name>
    <name type="common">Pacific beetle cockroach</name>
    <dbReference type="NCBI Taxonomy" id="6984"/>
    <lineage>
        <taxon>Eukaryota</taxon>
        <taxon>Metazoa</taxon>
        <taxon>Ecdysozoa</taxon>
        <taxon>Arthropoda</taxon>
        <taxon>Hexapoda</taxon>
        <taxon>Insecta</taxon>
        <taxon>Pterygota</taxon>
        <taxon>Neoptera</taxon>
        <taxon>Polyneoptera</taxon>
        <taxon>Dictyoptera</taxon>
        <taxon>Blattodea</taxon>
        <taxon>Blaberoidea</taxon>
        <taxon>Blaberidae</taxon>
        <taxon>Diplopterinae</taxon>
        <taxon>Diploptera</taxon>
    </lineage>
</organism>
<dbReference type="InterPro" id="IPR039428">
    <property type="entry name" value="NUOK/Mnh_C1-like"/>
</dbReference>
<keyword evidence="7" id="KW-0520">NAD</keyword>
<proteinExistence type="inferred from homology"/>
<gene>
    <name evidence="11" type="ORF">L9F63_014858</name>
</gene>
<dbReference type="GO" id="GO:0008137">
    <property type="term" value="F:NADH dehydrogenase (ubiquinone) activity"/>
    <property type="evidence" value="ECO:0007669"/>
    <property type="project" value="UniProtKB-EC"/>
</dbReference>
<dbReference type="Proteomes" id="UP001233999">
    <property type="component" value="Unassembled WGS sequence"/>
</dbReference>
<evidence type="ECO:0000256" key="1">
    <source>
        <dbReference type="ARBA" id="ARBA00004141"/>
    </source>
</evidence>
<evidence type="ECO:0000256" key="6">
    <source>
        <dbReference type="ARBA" id="ARBA00022989"/>
    </source>
</evidence>
<keyword evidence="12" id="KW-1185">Reference proteome</keyword>
<protein>
    <recommendedName>
        <fullName evidence="3">NADH-ubiquinone oxidoreductase chain 4L</fullName>
    </recommendedName>
    <alternativeName>
        <fullName evidence="9">NADH dehydrogenase subunit 4L</fullName>
    </alternativeName>
</protein>
<evidence type="ECO:0000256" key="3">
    <source>
        <dbReference type="ARBA" id="ARBA00016612"/>
    </source>
</evidence>
<keyword evidence="6" id="KW-1133">Transmembrane helix</keyword>
<dbReference type="Pfam" id="PF00420">
    <property type="entry name" value="Oxidored_q2"/>
    <property type="match status" value="1"/>
</dbReference>
<evidence type="ECO:0000256" key="8">
    <source>
        <dbReference type="ARBA" id="ARBA00023136"/>
    </source>
</evidence>
<dbReference type="Gene3D" id="1.10.287.3510">
    <property type="match status" value="1"/>
</dbReference>
<evidence type="ECO:0000256" key="4">
    <source>
        <dbReference type="ARBA" id="ARBA00022692"/>
    </source>
</evidence>
<comment type="subcellular location">
    <subcellularLocation>
        <location evidence="1">Membrane</location>
        <topology evidence="1">Multi-pass membrane protein</topology>
    </subcellularLocation>
</comment>
<reference evidence="11" key="1">
    <citation type="journal article" date="2023" name="IScience">
        <title>Live-bearing cockroach genome reveals convergent evolutionary mechanisms linked to viviparity in insects and beyond.</title>
        <authorList>
            <person name="Fouks B."/>
            <person name="Harrison M.C."/>
            <person name="Mikhailova A.A."/>
            <person name="Marchal E."/>
            <person name="English S."/>
            <person name="Carruthers M."/>
            <person name="Jennings E.C."/>
            <person name="Chiamaka E.L."/>
            <person name="Frigard R.A."/>
            <person name="Pippel M."/>
            <person name="Attardo G.M."/>
            <person name="Benoit J.B."/>
            <person name="Bornberg-Bauer E."/>
            <person name="Tobe S.S."/>
        </authorList>
    </citation>
    <scope>NUCLEOTIDE SEQUENCE</scope>
    <source>
        <strain evidence="11">Stay&amp;Tobe</strain>
    </source>
</reference>
<evidence type="ECO:0000256" key="7">
    <source>
        <dbReference type="ARBA" id="ARBA00023027"/>
    </source>
</evidence>
<dbReference type="GO" id="GO:0016020">
    <property type="term" value="C:membrane"/>
    <property type="evidence" value="ECO:0007669"/>
    <property type="project" value="UniProtKB-SubCell"/>
</dbReference>
<comment type="catalytic activity">
    <reaction evidence="10">
        <text>a ubiquinone + NADH + 5 H(+)(in) = a ubiquinol + NAD(+) + 4 H(+)(out)</text>
        <dbReference type="Rhea" id="RHEA:29091"/>
        <dbReference type="Rhea" id="RHEA-COMP:9565"/>
        <dbReference type="Rhea" id="RHEA-COMP:9566"/>
        <dbReference type="ChEBI" id="CHEBI:15378"/>
        <dbReference type="ChEBI" id="CHEBI:16389"/>
        <dbReference type="ChEBI" id="CHEBI:17976"/>
        <dbReference type="ChEBI" id="CHEBI:57540"/>
        <dbReference type="ChEBI" id="CHEBI:57945"/>
        <dbReference type="EC" id="7.1.1.2"/>
    </reaction>
</comment>
<dbReference type="AlphaFoldDB" id="A0AAD8A6X8"/>
<name>A0AAD8A6X8_DIPPU</name>
<evidence type="ECO:0000256" key="2">
    <source>
        <dbReference type="ARBA" id="ARBA00010519"/>
    </source>
</evidence>
<evidence type="ECO:0000256" key="10">
    <source>
        <dbReference type="ARBA" id="ARBA00049551"/>
    </source>
</evidence>
<feature type="non-terminal residue" evidence="11">
    <location>
        <position position="88"/>
    </location>
</feature>
<comment type="caution">
    <text evidence="11">The sequence shown here is derived from an EMBL/GenBank/DDBJ whole genome shotgun (WGS) entry which is preliminary data.</text>
</comment>
<evidence type="ECO:0000313" key="12">
    <source>
        <dbReference type="Proteomes" id="UP001233999"/>
    </source>
</evidence>
<feature type="non-terminal residue" evidence="11">
    <location>
        <position position="1"/>
    </location>
</feature>
<keyword evidence="4" id="KW-0812">Transmembrane</keyword>
<evidence type="ECO:0000313" key="11">
    <source>
        <dbReference type="EMBL" id="KAJ9593589.1"/>
    </source>
</evidence>
<reference evidence="11" key="2">
    <citation type="submission" date="2023-05" db="EMBL/GenBank/DDBJ databases">
        <authorList>
            <person name="Fouks B."/>
        </authorList>
    </citation>
    <scope>NUCLEOTIDE SEQUENCE</scope>
    <source>
        <strain evidence="11">Stay&amp;Tobe</strain>
        <tissue evidence="11">Testes</tissue>
    </source>
</reference>
<sequence length="88" mass="10234">STINILYGEFLPSMRADVQRSLLCLRVNKDTLQTLFMPRIVYIKIYNSIFGTYFIVFKACEGILGLSILVSIIRSYGNDFYLILTEYY</sequence>
<keyword evidence="8" id="KW-0472">Membrane</keyword>
<evidence type="ECO:0000256" key="9">
    <source>
        <dbReference type="ARBA" id="ARBA00031586"/>
    </source>
</evidence>
<accession>A0AAD8A6X8</accession>
<keyword evidence="5" id="KW-1278">Translocase</keyword>
<comment type="similarity">
    <text evidence="2">Belongs to the complex I subunit 4L family.</text>
</comment>
<evidence type="ECO:0000256" key="5">
    <source>
        <dbReference type="ARBA" id="ARBA00022967"/>
    </source>
</evidence>